<gene>
    <name evidence="2" type="ORF">PECUL_23A012260</name>
</gene>
<organism evidence="2 3">
    <name type="scientific">Pelobates cultripes</name>
    <name type="common">Western spadefoot toad</name>
    <dbReference type="NCBI Taxonomy" id="61616"/>
    <lineage>
        <taxon>Eukaryota</taxon>
        <taxon>Metazoa</taxon>
        <taxon>Chordata</taxon>
        <taxon>Craniata</taxon>
        <taxon>Vertebrata</taxon>
        <taxon>Euteleostomi</taxon>
        <taxon>Amphibia</taxon>
        <taxon>Batrachia</taxon>
        <taxon>Anura</taxon>
        <taxon>Pelobatoidea</taxon>
        <taxon>Pelobatidae</taxon>
        <taxon>Pelobates</taxon>
    </lineage>
</organism>
<accession>A0AAD1VT19</accession>
<keyword evidence="3" id="KW-1185">Reference proteome</keyword>
<proteinExistence type="predicted"/>
<dbReference type="AlphaFoldDB" id="A0AAD1VT19"/>
<name>A0AAD1VT19_PELCU</name>
<evidence type="ECO:0000256" key="1">
    <source>
        <dbReference type="SAM" id="MobiDB-lite"/>
    </source>
</evidence>
<evidence type="ECO:0000313" key="2">
    <source>
        <dbReference type="EMBL" id="CAH2248574.1"/>
    </source>
</evidence>
<evidence type="ECO:0000313" key="3">
    <source>
        <dbReference type="Proteomes" id="UP001295444"/>
    </source>
</evidence>
<dbReference type="Proteomes" id="UP001295444">
    <property type="component" value="Chromosome 02"/>
</dbReference>
<feature type="region of interest" description="Disordered" evidence="1">
    <location>
        <begin position="1"/>
        <end position="29"/>
    </location>
</feature>
<dbReference type="EMBL" id="OW240913">
    <property type="protein sequence ID" value="CAH2248574.1"/>
    <property type="molecule type" value="Genomic_DNA"/>
</dbReference>
<sequence length="97" mass="10813">MFADSRQTQPDHQDGGHHSPKSTAVGHRMTTLEQRQEMAAIAYNEVIKHVNSLITRLATAEVTLEDLANSSRRNNIRLRGLLEREGEGNLADTSSPY</sequence>
<protein>
    <submittedName>
        <fullName evidence="2">Uncharacterized protein</fullName>
    </submittedName>
</protein>
<reference evidence="2" key="1">
    <citation type="submission" date="2022-03" db="EMBL/GenBank/DDBJ databases">
        <authorList>
            <person name="Alioto T."/>
            <person name="Alioto T."/>
            <person name="Gomez Garrido J."/>
        </authorList>
    </citation>
    <scope>NUCLEOTIDE SEQUENCE</scope>
</reference>